<accession>A0A0G4FM23</accession>
<keyword evidence="4 7" id="KW-0067">ATP-binding</keyword>
<evidence type="ECO:0000313" key="14">
    <source>
        <dbReference type="Proteomes" id="UP000041254"/>
    </source>
</evidence>
<dbReference type="FunCoup" id="A0A0G4FM23">
    <property type="interactions" value="12"/>
</dbReference>
<feature type="domain" description="Helicase ATP-binding" evidence="10">
    <location>
        <begin position="88"/>
        <end position="264"/>
    </location>
</feature>
<proteinExistence type="inferred from homology"/>
<dbReference type="Gene3D" id="3.40.50.300">
    <property type="entry name" value="P-loop containing nucleotide triphosphate hydrolases"/>
    <property type="match status" value="2"/>
</dbReference>
<evidence type="ECO:0000256" key="4">
    <source>
        <dbReference type="ARBA" id="ARBA00022840"/>
    </source>
</evidence>
<evidence type="ECO:0000256" key="9">
    <source>
        <dbReference type="SAM" id="MobiDB-lite"/>
    </source>
</evidence>
<reference evidence="13 14" key="1">
    <citation type="submission" date="2014-11" db="EMBL/GenBank/DDBJ databases">
        <authorList>
            <person name="Zhu J."/>
            <person name="Qi W."/>
            <person name="Song R."/>
        </authorList>
    </citation>
    <scope>NUCLEOTIDE SEQUENCE [LARGE SCALE GENOMIC DNA]</scope>
</reference>
<evidence type="ECO:0000256" key="5">
    <source>
        <dbReference type="ARBA" id="ARBA00022884"/>
    </source>
</evidence>
<evidence type="ECO:0000256" key="8">
    <source>
        <dbReference type="RuleBase" id="RU365068"/>
    </source>
</evidence>
<dbReference type="SMART" id="SM00490">
    <property type="entry name" value="HELICc"/>
    <property type="match status" value="1"/>
</dbReference>
<dbReference type="OMA" id="KQYVIFH"/>
<dbReference type="SMART" id="SM00487">
    <property type="entry name" value="DEXDc"/>
    <property type="match status" value="1"/>
</dbReference>
<evidence type="ECO:0000259" key="11">
    <source>
        <dbReference type="PROSITE" id="PS51194"/>
    </source>
</evidence>
<dbReference type="InterPro" id="IPR014001">
    <property type="entry name" value="Helicase_ATP-bd"/>
</dbReference>
<dbReference type="PROSITE" id="PS00039">
    <property type="entry name" value="DEAD_ATP_HELICASE"/>
    <property type="match status" value="1"/>
</dbReference>
<dbReference type="EMBL" id="CDMY01000463">
    <property type="protein sequence ID" value="CEM14999.1"/>
    <property type="molecule type" value="Genomic_DNA"/>
</dbReference>
<dbReference type="InterPro" id="IPR014014">
    <property type="entry name" value="RNA_helicase_DEAD_Q_motif"/>
</dbReference>
<dbReference type="VEuPathDB" id="CryptoDB:Vbra_9322"/>
<comment type="domain">
    <text evidence="8">The Q motif is unique to and characteristic of the DEAD box family of RNA helicases and controls ATP binding and hydrolysis.</text>
</comment>
<dbReference type="STRING" id="1169540.A0A0G4FM23"/>
<dbReference type="GO" id="GO:0005524">
    <property type="term" value="F:ATP binding"/>
    <property type="evidence" value="ECO:0007669"/>
    <property type="project" value="UniProtKB-UniRule"/>
</dbReference>
<feature type="domain" description="DEAD-box RNA helicase Q" evidence="12">
    <location>
        <begin position="55"/>
        <end position="84"/>
    </location>
</feature>
<dbReference type="AlphaFoldDB" id="A0A0G4FM23"/>
<dbReference type="GO" id="GO:0016787">
    <property type="term" value="F:hydrolase activity"/>
    <property type="evidence" value="ECO:0007669"/>
    <property type="project" value="UniProtKB-KW"/>
</dbReference>
<dbReference type="PROSITE" id="PS51192">
    <property type="entry name" value="HELICASE_ATP_BIND_1"/>
    <property type="match status" value="1"/>
</dbReference>
<dbReference type="CDD" id="cd18787">
    <property type="entry name" value="SF2_C_DEAD"/>
    <property type="match status" value="1"/>
</dbReference>
<feature type="compositionally biased region" description="Basic and acidic residues" evidence="9">
    <location>
        <begin position="33"/>
        <end position="42"/>
    </location>
</feature>
<dbReference type="Pfam" id="PF00271">
    <property type="entry name" value="Helicase_C"/>
    <property type="match status" value="1"/>
</dbReference>
<dbReference type="Pfam" id="PF00270">
    <property type="entry name" value="DEAD"/>
    <property type="match status" value="1"/>
</dbReference>
<dbReference type="InterPro" id="IPR027417">
    <property type="entry name" value="P-loop_NTPase"/>
</dbReference>
<evidence type="ECO:0000256" key="2">
    <source>
        <dbReference type="ARBA" id="ARBA00022801"/>
    </source>
</evidence>
<keyword evidence="3 7" id="KW-0347">Helicase</keyword>
<evidence type="ECO:0000259" key="12">
    <source>
        <dbReference type="PROSITE" id="PS51195"/>
    </source>
</evidence>
<dbReference type="SUPFAM" id="SSF52540">
    <property type="entry name" value="P-loop containing nucleoside triphosphate hydrolases"/>
    <property type="match status" value="2"/>
</dbReference>
<dbReference type="InterPro" id="IPR011545">
    <property type="entry name" value="DEAD/DEAH_box_helicase_dom"/>
</dbReference>
<comment type="catalytic activity">
    <reaction evidence="8">
        <text>ATP + H2O = ADP + phosphate + H(+)</text>
        <dbReference type="Rhea" id="RHEA:13065"/>
        <dbReference type="ChEBI" id="CHEBI:15377"/>
        <dbReference type="ChEBI" id="CHEBI:15378"/>
        <dbReference type="ChEBI" id="CHEBI:30616"/>
        <dbReference type="ChEBI" id="CHEBI:43474"/>
        <dbReference type="ChEBI" id="CHEBI:456216"/>
        <dbReference type="EC" id="3.6.4.13"/>
    </reaction>
</comment>
<comment type="function">
    <text evidence="8">RNA helicase.</text>
</comment>
<dbReference type="Proteomes" id="UP000041254">
    <property type="component" value="Unassembled WGS sequence"/>
</dbReference>
<gene>
    <name evidence="13" type="ORF">Vbra_9322</name>
</gene>
<name>A0A0G4FM23_VITBC</name>
<dbReference type="PROSITE" id="PS51195">
    <property type="entry name" value="Q_MOTIF"/>
    <property type="match status" value="1"/>
</dbReference>
<dbReference type="InterPro" id="IPR001650">
    <property type="entry name" value="Helicase_C-like"/>
</dbReference>
<comment type="similarity">
    <text evidence="7">Belongs to the DEAD box helicase family.</text>
</comment>
<dbReference type="PROSITE" id="PS51194">
    <property type="entry name" value="HELICASE_CTER"/>
    <property type="match status" value="1"/>
</dbReference>
<keyword evidence="5 8" id="KW-0694">RNA-binding</keyword>
<keyword evidence="2 7" id="KW-0378">Hydrolase</keyword>
<dbReference type="PhylomeDB" id="A0A0G4FM23"/>
<dbReference type="InterPro" id="IPR000629">
    <property type="entry name" value="RNA-helicase_DEAD-box_CS"/>
</dbReference>
<keyword evidence="1 7" id="KW-0547">Nucleotide-binding</keyword>
<dbReference type="EC" id="3.6.4.13" evidence="8"/>
<evidence type="ECO:0000313" key="13">
    <source>
        <dbReference type="EMBL" id="CEM14999.1"/>
    </source>
</evidence>
<evidence type="ECO:0000256" key="3">
    <source>
        <dbReference type="ARBA" id="ARBA00022806"/>
    </source>
</evidence>
<dbReference type="GO" id="GO:0003724">
    <property type="term" value="F:RNA helicase activity"/>
    <property type="evidence" value="ECO:0007669"/>
    <property type="project" value="UniProtKB-EC"/>
</dbReference>
<organism evidence="13 14">
    <name type="scientific">Vitrella brassicaformis (strain CCMP3155)</name>
    <dbReference type="NCBI Taxonomy" id="1169540"/>
    <lineage>
        <taxon>Eukaryota</taxon>
        <taxon>Sar</taxon>
        <taxon>Alveolata</taxon>
        <taxon>Colpodellida</taxon>
        <taxon>Vitrellaceae</taxon>
        <taxon>Vitrella</taxon>
    </lineage>
</organism>
<feature type="short sequence motif" description="Q motif" evidence="6">
    <location>
        <begin position="55"/>
        <end position="84"/>
    </location>
</feature>
<dbReference type="GO" id="GO:0003723">
    <property type="term" value="F:RNA binding"/>
    <property type="evidence" value="ECO:0007669"/>
    <property type="project" value="UniProtKB-UniRule"/>
</dbReference>
<dbReference type="OrthoDB" id="193716at2759"/>
<evidence type="ECO:0000256" key="7">
    <source>
        <dbReference type="RuleBase" id="RU000492"/>
    </source>
</evidence>
<dbReference type="InParanoid" id="A0A0G4FM23"/>
<keyword evidence="14" id="KW-1185">Reference proteome</keyword>
<sequence>MCVGRCGYVYASAAVRPALRQQTRCARTSTAHRRSDTTRHTSGESSSASSAAPAMRFDELQLSEGTMKGITQILGYETMSDVQSKAITKVLHTSNDVLVQSKTGTGKTLCYLIPVIEKMVRSPPVAVGALILAPTRELVLQIVKEASQLLTHHPAIDILPLTGGTSRRQDTVALKRRRPQIVVATPGRLLDHLSSTFNFHSLFTGLSVMVLDEADRLLELGSIDDLRTIMTYMPKDKQSLLFSATITDDVREIATRACRANYMLIDCIPHDDIPTVDRVQQRYVTLPARCLTQVLYHCLMNEMRTNLYSYKILVFFPTARCTAFFAHFYREQLRIAVYEMHRRRDQHTRSVTSDRFKSDPTGIMFSSDLSARGMDYPNVTLVIQVCAPPSREQYIHRIGRTARVHSDGRGLLLLTENEAQGGMEAIKDLPIHKIDDKSLFYQNDLLVNAVSSWMANTQLLFAASAAYASLLTYFKVHARRLKLSDSDIIQTAGDMLLSAGLVDTPAISRRLAQTLQLEGNPMIKVQDNLDELDALEYLHETADHNRQKQHEERRYVEELKLTAMGRKHDDRDHTFTQTYG</sequence>
<evidence type="ECO:0000256" key="1">
    <source>
        <dbReference type="ARBA" id="ARBA00022741"/>
    </source>
</evidence>
<feature type="region of interest" description="Disordered" evidence="9">
    <location>
        <begin position="22"/>
        <end position="53"/>
    </location>
</feature>
<protein>
    <recommendedName>
        <fullName evidence="8">ATP-dependent RNA helicase</fullName>
        <ecNumber evidence="8">3.6.4.13</ecNumber>
    </recommendedName>
</protein>
<dbReference type="PANTHER" id="PTHR24031">
    <property type="entry name" value="RNA HELICASE"/>
    <property type="match status" value="1"/>
</dbReference>
<feature type="domain" description="Helicase C-terminal" evidence="11">
    <location>
        <begin position="302"/>
        <end position="451"/>
    </location>
</feature>
<evidence type="ECO:0000259" key="10">
    <source>
        <dbReference type="PROSITE" id="PS51192"/>
    </source>
</evidence>
<evidence type="ECO:0000256" key="6">
    <source>
        <dbReference type="PROSITE-ProRule" id="PRU00552"/>
    </source>
</evidence>